<dbReference type="InterPro" id="IPR003714">
    <property type="entry name" value="PhoH"/>
</dbReference>
<proteinExistence type="inferred from homology"/>
<keyword evidence="3" id="KW-0963">Cytoplasm</keyword>
<gene>
    <name evidence="9" type="ORF">ENV54_12635</name>
</gene>
<dbReference type="FunFam" id="3.40.50.300:FF:000013">
    <property type="entry name" value="PhoH family ATPase"/>
    <property type="match status" value="1"/>
</dbReference>
<organism evidence="9">
    <name type="scientific">Desulfomonile tiedjei</name>
    <dbReference type="NCBI Taxonomy" id="2358"/>
    <lineage>
        <taxon>Bacteria</taxon>
        <taxon>Pseudomonadati</taxon>
        <taxon>Thermodesulfobacteriota</taxon>
        <taxon>Desulfomonilia</taxon>
        <taxon>Desulfomonilales</taxon>
        <taxon>Desulfomonilaceae</taxon>
        <taxon>Desulfomonile</taxon>
    </lineage>
</organism>
<dbReference type="InterPro" id="IPR051451">
    <property type="entry name" value="PhoH2-like"/>
</dbReference>
<dbReference type="PANTHER" id="PTHR30473:SF1">
    <property type="entry name" value="PHOH-LIKE PROTEIN"/>
    <property type="match status" value="1"/>
</dbReference>
<evidence type="ECO:0000256" key="4">
    <source>
        <dbReference type="ARBA" id="ARBA00022741"/>
    </source>
</evidence>
<evidence type="ECO:0000313" key="9">
    <source>
        <dbReference type="EMBL" id="HGH62132.1"/>
    </source>
</evidence>
<evidence type="ECO:0000256" key="7">
    <source>
        <dbReference type="SAM" id="MobiDB-lite"/>
    </source>
</evidence>
<dbReference type="Pfam" id="PF02562">
    <property type="entry name" value="PhoH"/>
    <property type="match status" value="1"/>
</dbReference>
<evidence type="ECO:0000259" key="8">
    <source>
        <dbReference type="Pfam" id="PF02562"/>
    </source>
</evidence>
<evidence type="ECO:0000256" key="6">
    <source>
        <dbReference type="ARBA" id="ARBA00039970"/>
    </source>
</evidence>
<dbReference type="AlphaFoldDB" id="A0A7C4EVM8"/>
<feature type="domain" description="PhoH-like protein" evidence="8">
    <location>
        <begin position="126"/>
        <end position="329"/>
    </location>
</feature>
<reference evidence="9" key="1">
    <citation type="journal article" date="2020" name="mSystems">
        <title>Genome- and Community-Level Interaction Insights into Carbon Utilization and Element Cycling Functions of Hydrothermarchaeota in Hydrothermal Sediment.</title>
        <authorList>
            <person name="Zhou Z."/>
            <person name="Liu Y."/>
            <person name="Xu W."/>
            <person name="Pan J."/>
            <person name="Luo Z.H."/>
            <person name="Li M."/>
        </authorList>
    </citation>
    <scope>NUCLEOTIDE SEQUENCE [LARGE SCALE GENOMIC DNA]</scope>
    <source>
        <strain evidence="9">SpSt-769</strain>
    </source>
</reference>
<comment type="similarity">
    <text evidence="2">Belongs to the PhoH family.</text>
</comment>
<dbReference type="Gene3D" id="3.40.50.300">
    <property type="entry name" value="P-loop containing nucleotide triphosphate hydrolases"/>
    <property type="match status" value="1"/>
</dbReference>
<keyword evidence="4" id="KW-0547">Nucleotide-binding</keyword>
<dbReference type="SUPFAM" id="SSF52540">
    <property type="entry name" value="P-loop containing nucleoside triphosphate hydrolases"/>
    <property type="match status" value="1"/>
</dbReference>
<sequence length="339" mass="37960">MKAGESGPNRSNRQVGERPTKKVSFDDVGAFQALVGELSRNIKHIEKTLSLTISIKGNTLAIFGQSPNDEIAERLLKQLYPLAREGYPINRSDIDQGVRLLSQDTEARLRDLFTDTVFTSAGKRPITPKTIQQKQYVKSIQTHDIVFGIGPAGTGKTYLAMAMAMAAYTKKQLRRIILARPAVEAGEKLGFLPGDLYEKVNPYLRPLYDALHDMIDFEKAARMIERGDIEVAPLAFMRGRTLNDSFVILDEAQNTTSEQMKMFLTRLGYSSKAVITGDITQIDLPEGTRSGLVEAYEILRHIEGIDFVLFTEQDVVRHPLVQEIIRAYESKSHETKAGR</sequence>
<dbReference type="GO" id="GO:0005524">
    <property type="term" value="F:ATP binding"/>
    <property type="evidence" value="ECO:0007669"/>
    <property type="project" value="UniProtKB-KW"/>
</dbReference>
<evidence type="ECO:0000256" key="3">
    <source>
        <dbReference type="ARBA" id="ARBA00022490"/>
    </source>
</evidence>
<feature type="region of interest" description="Disordered" evidence="7">
    <location>
        <begin position="1"/>
        <end position="21"/>
    </location>
</feature>
<dbReference type="PANTHER" id="PTHR30473">
    <property type="entry name" value="PROTEIN PHOH"/>
    <property type="match status" value="1"/>
</dbReference>
<dbReference type="InterPro" id="IPR027417">
    <property type="entry name" value="P-loop_NTPase"/>
</dbReference>
<evidence type="ECO:0000256" key="5">
    <source>
        <dbReference type="ARBA" id="ARBA00022840"/>
    </source>
</evidence>
<evidence type="ECO:0000256" key="1">
    <source>
        <dbReference type="ARBA" id="ARBA00004496"/>
    </source>
</evidence>
<evidence type="ECO:0000256" key="2">
    <source>
        <dbReference type="ARBA" id="ARBA00010393"/>
    </source>
</evidence>
<comment type="subcellular location">
    <subcellularLocation>
        <location evidence="1">Cytoplasm</location>
    </subcellularLocation>
</comment>
<dbReference type="EMBL" id="DTGT01000410">
    <property type="protein sequence ID" value="HGH62132.1"/>
    <property type="molecule type" value="Genomic_DNA"/>
</dbReference>
<keyword evidence="5" id="KW-0067">ATP-binding</keyword>
<comment type="caution">
    <text evidence="9">The sequence shown here is derived from an EMBL/GenBank/DDBJ whole genome shotgun (WGS) entry which is preliminary data.</text>
</comment>
<name>A0A7C4EVM8_9BACT</name>
<accession>A0A7C4EVM8</accession>
<dbReference type="GO" id="GO:0005829">
    <property type="term" value="C:cytosol"/>
    <property type="evidence" value="ECO:0007669"/>
    <property type="project" value="TreeGrafter"/>
</dbReference>
<protein>
    <recommendedName>
        <fullName evidence="6">PhoH-like protein</fullName>
    </recommendedName>
</protein>